<comment type="similarity">
    <text evidence="1">Belongs to the SNAP-25 family.</text>
</comment>
<feature type="compositionally biased region" description="Low complexity" evidence="2">
    <location>
        <begin position="248"/>
        <end position="269"/>
    </location>
</feature>
<comment type="caution">
    <text evidence="4">The sequence shown here is derived from an EMBL/GenBank/DDBJ whole genome shotgun (WGS) entry which is preliminary data.</text>
</comment>
<evidence type="ECO:0000259" key="3">
    <source>
        <dbReference type="PROSITE" id="PS50192"/>
    </source>
</evidence>
<dbReference type="PANTHER" id="PTHR19305">
    <property type="entry name" value="SYNAPTOSOMAL ASSOCIATED PROTEIN"/>
    <property type="match status" value="1"/>
</dbReference>
<dbReference type="AlphaFoldDB" id="A0A9W8E272"/>
<keyword evidence="5" id="KW-1185">Reference proteome</keyword>
<gene>
    <name evidence="4" type="primary">SEC9</name>
    <name evidence="4" type="ORF">IWQ60_001102</name>
</gene>
<dbReference type="Proteomes" id="UP001150569">
    <property type="component" value="Unassembled WGS sequence"/>
</dbReference>
<dbReference type="GO" id="GO:0006887">
    <property type="term" value="P:exocytosis"/>
    <property type="evidence" value="ECO:0007669"/>
    <property type="project" value="TreeGrafter"/>
</dbReference>
<accession>A0A9W8E272</accession>
<dbReference type="GO" id="GO:0031201">
    <property type="term" value="C:SNARE complex"/>
    <property type="evidence" value="ECO:0007669"/>
    <property type="project" value="TreeGrafter"/>
</dbReference>
<feature type="compositionally biased region" description="Gly residues" evidence="2">
    <location>
        <begin position="41"/>
        <end position="60"/>
    </location>
</feature>
<dbReference type="InterPro" id="IPR000727">
    <property type="entry name" value="T_SNARE_dom"/>
</dbReference>
<dbReference type="Gene3D" id="1.20.5.110">
    <property type="match status" value="2"/>
</dbReference>
<evidence type="ECO:0000313" key="4">
    <source>
        <dbReference type="EMBL" id="KAJ1929490.1"/>
    </source>
</evidence>
<dbReference type="OrthoDB" id="18679at2759"/>
<dbReference type="GO" id="GO:0006906">
    <property type="term" value="P:vesicle fusion"/>
    <property type="evidence" value="ECO:0007669"/>
    <property type="project" value="TreeGrafter"/>
</dbReference>
<feature type="region of interest" description="Disordered" evidence="2">
    <location>
        <begin position="184"/>
        <end position="316"/>
    </location>
</feature>
<dbReference type="SUPFAM" id="SSF58038">
    <property type="entry name" value="SNARE fusion complex"/>
    <property type="match status" value="2"/>
</dbReference>
<feature type="compositionally biased region" description="Low complexity" evidence="2">
    <location>
        <begin position="61"/>
        <end position="73"/>
    </location>
</feature>
<sequence length="368" mass="40265">MDDYRRYRNQTAGGQSAQENPWQPRAGYTPPGQRGQPSAPNGGGYGSSGYGSTSGPGGYNSTGSYGPTSGPGSRNPGGAYGSPASSQYCEPGAPVDEEQQQYDYARNNIRSMREDTLASSRNALQTLRQTEQVGATTLNTVGNQTLQLNSTERQLNLADLQTDVSLDKTGELKNLNRNFLIPNFKNPFGRTKRRERELAEAKENHQRMLDGKEDRVRVDAQDRHRLQKAGWTGPPGDQDAAKDKKSGRSTPGSSSANSSAFGSPAPGQSAYGGGGGYSSRTQGMTMEDRQRYLLKNEYGEEDETERNQEEEIHQNTNEMLGAISNLKRMGQSMNSELTIQNRRLDDMAGKSDKVSGKIFTSQYRVDSM</sequence>
<protein>
    <submittedName>
        <fullName evidence="4">Protein transport protein S9 plasma membrane t-SNARE</fullName>
    </submittedName>
</protein>
<feature type="compositionally biased region" description="Polar residues" evidence="2">
    <location>
        <begin position="9"/>
        <end position="21"/>
    </location>
</feature>
<evidence type="ECO:0000256" key="2">
    <source>
        <dbReference type="SAM" id="MobiDB-lite"/>
    </source>
</evidence>
<evidence type="ECO:0000313" key="5">
    <source>
        <dbReference type="Proteomes" id="UP001150569"/>
    </source>
</evidence>
<reference evidence="4" key="1">
    <citation type="submission" date="2022-07" db="EMBL/GenBank/DDBJ databases">
        <title>Phylogenomic reconstructions and comparative analyses of Kickxellomycotina fungi.</title>
        <authorList>
            <person name="Reynolds N.K."/>
            <person name="Stajich J.E."/>
            <person name="Barry K."/>
            <person name="Grigoriev I.V."/>
            <person name="Crous P."/>
            <person name="Smith M.E."/>
        </authorList>
    </citation>
    <scope>NUCLEOTIDE SEQUENCE</scope>
    <source>
        <strain evidence="4">RSA 861</strain>
    </source>
</reference>
<proteinExistence type="inferred from homology"/>
<dbReference type="GO" id="GO:0005484">
    <property type="term" value="F:SNAP receptor activity"/>
    <property type="evidence" value="ECO:0007669"/>
    <property type="project" value="TreeGrafter"/>
</dbReference>
<feature type="region of interest" description="Disordered" evidence="2">
    <location>
        <begin position="1"/>
        <end position="92"/>
    </location>
</feature>
<dbReference type="PANTHER" id="PTHR19305:SF9">
    <property type="entry name" value="SYNAPTOSOMAL-ASSOCIATED PROTEIN 29"/>
    <property type="match status" value="1"/>
</dbReference>
<evidence type="ECO:0000256" key="1">
    <source>
        <dbReference type="ARBA" id="ARBA00009480"/>
    </source>
</evidence>
<dbReference type="EMBL" id="JANBPT010000033">
    <property type="protein sequence ID" value="KAJ1929490.1"/>
    <property type="molecule type" value="Genomic_DNA"/>
</dbReference>
<dbReference type="GO" id="GO:0005886">
    <property type="term" value="C:plasma membrane"/>
    <property type="evidence" value="ECO:0007669"/>
    <property type="project" value="TreeGrafter"/>
</dbReference>
<feature type="domain" description="T-SNARE coiled-coil homology" evidence="3">
    <location>
        <begin position="306"/>
        <end position="368"/>
    </location>
</feature>
<dbReference type="SMART" id="SM00397">
    <property type="entry name" value="t_SNARE"/>
    <property type="match status" value="1"/>
</dbReference>
<feature type="compositionally biased region" description="Basic and acidic residues" evidence="2">
    <location>
        <begin position="194"/>
        <end position="224"/>
    </location>
</feature>
<organism evidence="4 5">
    <name type="scientific">Tieghemiomyces parasiticus</name>
    <dbReference type="NCBI Taxonomy" id="78921"/>
    <lineage>
        <taxon>Eukaryota</taxon>
        <taxon>Fungi</taxon>
        <taxon>Fungi incertae sedis</taxon>
        <taxon>Zoopagomycota</taxon>
        <taxon>Kickxellomycotina</taxon>
        <taxon>Dimargaritomycetes</taxon>
        <taxon>Dimargaritales</taxon>
        <taxon>Dimargaritaceae</taxon>
        <taxon>Tieghemiomyces</taxon>
    </lineage>
</organism>
<dbReference type="GO" id="GO:0019905">
    <property type="term" value="F:syntaxin binding"/>
    <property type="evidence" value="ECO:0007669"/>
    <property type="project" value="TreeGrafter"/>
</dbReference>
<dbReference type="PROSITE" id="PS50192">
    <property type="entry name" value="T_SNARE"/>
    <property type="match status" value="1"/>
</dbReference>
<name>A0A9W8E272_9FUNG</name>